<dbReference type="FunFam" id="1.10.510.10:FF:000554">
    <property type="entry name" value="Predicted protein"/>
    <property type="match status" value="1"/>
</dbReference>
<accession>A0A915BTH2</accession>
<name>A0A915BTH2_PARUN</name>
<dbReference type="Gene3D" id="1.10.510.10">
    <property type="entry name" value="Transferase(Phosphotransferase) domain 1"/>
    <property type="match status" value="1"/>
</dbReference>
<evidence type="ECO:0000256" key="1">
    <source>
        <dbReference type="ARBA" id="ARBA00004167"/>
    </source>
</evidence>
<evidence type="ECO:0000313" key="12">
    <source>
        <dbReference type="Proteomes" id="UP000887569"/>
    </source>
</evidence>
<feature type="region of interest" description="Disordered" evidence="9">
    <location>
        <begin position="238"/>
        <end position="305"/>
    </location>
</feature>
<dbReference type="SUPFAM" id="SSF56112">
    <property type="entry name" value="Protein kinase-like (PK-like)"/>
    <property type="match status" value="1"/>
</dbReference>
<dbReference type="Gene3D" id="3.30.200.20">
    <property type="entry name" value="Phosphorylase Kinase, domain 1"/>
    <property type="match status" value="1"/>
</dbReference>
<comment type="catalytic activity">
    <reaction evidence="7">
        <text>L-tyrosyl-[protein] + ATP = O-phospho-L-tyrosyl-[protein] + ADP + H(+)</text>
        <dbReference type="Rhea" id="RHEA:10596"/>
        <dbReference type="Rhea" id="RHEA-COMP:10136"/>
        <dbReference type="Rhea" id="RHEA-COMP:20101"/>
        <dbReference type="ChEBI" id="CHEBI:15378"/>
        <dbReference type="ChEBI" id="CHEBI:30616"/>
        <dbReference type="ChEBI" id="CHEBI:46858"/>
        <dbReference type="ChEBI" id="CHEBI:61978"/>
        <dbReference type="ChEBI" id="CHEBI:456216"/>
        <dbReference type="EC" id="2.7.10.1"/>
    </reaction>
</comment>
<dbReference type="GO" id="GO:0004714">
    <property type="term" value="F:transmembrane receptor protein tyrosine kinase activity"/>
    <property type="evidence" value="ECO:0007669"/>
    <property type="project" value="UniProtKB-EC"/>
</dbReference>
<keyword evidence="2" id="KW-0808">Transferase</keyword>
<dbReference type="GO" id="GO:0043235">
    <property type="term" value="C:receptor complex"/>
    <property type="evidence" value="ECO:0007669"/>
    <property type="project" value="TreeGrafter"/>
</dbReference>
<reference evidence="13" key="1">
    <citation type="submission" date="2022-11" db="UniProtKB">
        <authorList>
            <consortium name="WormBaseParasite"/>
        </authorList>
    </citation>
    <scope>IDENTIFICATION</scope>
</reference>
<evidence type="ECO:0000256" key="3">
    <source>
        <dbReference type="ARBA" id="ARBA00022741"/>
    </source>
</evidence>
<dbReference type="PROSITE" id="PS00109">
    <property type="entry name" value="PROTEIN_KINASE_TYR"/>
    <property type="match status" value="1"/>
</dbReference>
<dbReference type="InterPro" id="IPR000719">
    <property type="entry name" value="Prot_kinase_dom"/>
</dbReference>
<protein>
    <submittedName>
        <fullName evidence="13">Protein kinase domain-containing protein</fullName>
    </submittedName>
</protein>
<organism evidence="12 13">
    <name type="scientific">Parascaris univalens</name>
    <name type="common">Nematode worm</name>
    <dbReference type="NCBI Taxonomy" id="6257"/>
    <lineage>
        <taxon>Eukaryota</taxon>
        <taxon>Metazoa</taxon>
        <taxon>Ecdysozoa</taxon>
        <taxon>Nematoda</taxon>
        <taxon>Chromadorea</taxon>
        <taxon>Rhabditida</taxon>
        <taxon>Spirurina</taxon>
        <taxon>Ascaridomorpha</taxon>
        <taxon>Ascaridoidea</taxon>
        <taxon>Ascarididae</taxon>
        <taxon>Parascaris</taxon>
    </lineage>
</organism>
<dbReference type="Proteomes" id="UP000887569">
    <property type="component" value="Unplaced"/>
</dbReference>
<feature type="compositionally biased region" description="Polar residues" evidence="9">
    <location>
        <begin position="242"/>
        <end position="256"/>
    </location>
</feature>
<feature type="binding site" evidence="8">
    <location>
        <position position="478"/>
    </location>
    <ligand>
        <name>ATP</name>
        <dbReference type="ChEBI" id="CHEBI:30616"/>
    </ligand>
</feature>
<dbReference type="SMART" id="SM00219">
    <property type="entry name" value="TyrKc"/>
    <property type="match status" value="1"/>
</dbReference>
<evidence type="ECO:0000313" key="13">
    <source>
        <dbReference type="WBParaSite" id="PgR058_g004_t01"/>
    </source>
</evidence>
<dbReference type="GO" id="GO:0005524">
    <property type="term" value="F:ATP binding"/>
    <property type="evidence" value="ECO:0007669"/>
    <property type="project" value="UniProtKB-UniRule"/>
</dbReference>
<dbReference type="CDD" id="cd00192">
    <property type="entry name" value="PTKc"/>
    <property type="match status" value="1"/>
</dbReference>
<dbReference type="WBParaSite" id="PgR058_g004_t01">
    <property type="protein sequence ID" value="PgR058_g004_t01"/>
    <property type="gene ID" value="PgR058_g004"/>
</dbReference>
<keyword evidence="6" id="KW-0829">Tyrosine-protein kinase</keyword>
<evidence type="ECO:0000256" key="2">
    <source>
        <dbReference type="ARBA" id="ARBA00022679"/>
    </source>
</evidence>
<proteinExistence type="predicted"/>
<dbReference type="InterPro" id="IPR001245">
    <property type="entry name" value="Ser-Thr/Tyr_kinase_cat_dom"/>
</dbReference>
<keyword evidence="4" id="KW-0418">Kinase</keyword>
<dbReference type="InterPro" id="IPR020635">
    <property type="entry name" value="Tyr_kinase_cat_dom"/>
</dbReference>
<keyword evidence="10" id="KW-1133">Transmembrane helix</keyword>
<comment type="subcellular location">
    <subcellularLocation>
        <location evidence="1">Membrane</location>
        <topology evidence="1">Single-pass membrane protein</topology>
    </subcellularLocation>
</comment>
<dbReference type="GO" id="GO:0007169">
    <property type="term" value="P:cell surface receptor protein tyrosine kinase signaling pathway"/>
    <property type="evidence" value="ECO:0007669"/>
    <property type="project" value="TreeGrafter"/>
</dbReference>
<dbReference type="InterPro" id="IPR050122">
    <property type="entry name" value="RTK"/>
</dbReference>
<keyword evidence="3 8" id="KW-0547">Nucleotide-binding</keyword>
<feature type="domain" description="Protein kinase" evidence="11">
    <location>
        <begin position="448"/>
        <end position="731"/>
    </location>
</feature>
<feature type="compositionally biased region" description="Low complexity" evidence="9">
    <location>
        <begin position="280"/>
        <end position="296"/>
    </location>
</feature>
<evidence type="ECO:0000256" key="9">
    <source>
        <dbReference type="SAM" id="MobiDB-lite"/>
    </source>
</evidence>
<evidence type="ECO:0000256" key="5">
    <source>
        <dbReference type="ARBA" id="ARBA00022840"/>
    </source>
</evidence>
<dbReference type="AlphaFoldDB" id="A0A915BTH2"/>
<dbReference type="PANTHER" id="PTHR24416:SF624">
    <property type="entry name" value="TYROSINE-PROTEIN KINASE F09A5.2-RELATED"/>
    <property type="match status" value="1"/>
</dbReference>
<dbReference type="PANTHER" id="PTHR24416">
    <property type="entry name" value="TYROSINE-PROTEIN KINASE RECEPTOR"/>
    <property type="match status" value="1"/>
</dbReference>
<keyword evidence="5 8" id="KW-0067">ATP-binding</keyword>
<evidence type="ECO:0000256" key="7">
    <source>
        <dbReference type="ARBA" id="ARBA00051243"/>
    </source>
</evidence>
<dbReference type="InterPro" id="IPR017441">
    <property type="entry name" value="Protein_kinase_ATP_BS"/>
</dbReference>
<keyword evidence="12" id="KW-1185">Reference proteome</keyword>
<evidence type="ECO:0000256" key="4">
    <source>
        <dbReference type="ARBA" id="ARBA00022777"/>
    </source>
</evidence>
<evidence type="ECO:0000259" key="11">
    <source>
        <dbReference type="PROSITE" id="PS50011"/>
    </source>
</evidence>
<dbReference type="GO" id="GO:0005886">
    <property type="term" value="C:plasma membrane"/>
    <property type="evidence" value="ECO:0007669"/>
    <property type="project" value="TreeGrafter"/>
</dbReference>
<dbReference type="PRINTS" id="PR00109">
    <property type="entry name" value="TYRKINASE"/>
</dbReference>
<evidence type="ECO:0000256" key="6">
    <source>
        <dbReference type="ARBA" id="ARBA00023137"/>
    </source>
</evidence>
<dbReference type="Pfam" id="PF07714">
    <property type="entry name" value="PK_Tyr_Ser-Thr"/>
    <property type="match status" value="1"/>
</dbReference>
<evidence type="ECO:0000256" key="8">
    <source>
        <dbReference type="PROSITE-ProRule" id="PRU10141"/>
    </source>
</evidence>
<dbReference type="PROSITE" id="PS50011">
    <property type="entry name" value="PROTEIN_KINASE_DOM"/>
    <property type="match status" value="1"/>
</dbReference>
<feature type="transmembrane region" description="Helical" evidence="10">
    <location>
        <begin position="363"/>
        <end position="386"/>
    </location>
</feature>
<dbReference type="InterPro" id="IPR008266">
    <property type="entry name" value="Tyr_kinase_AS"/>
</dbReference>
<sequence>MMIWRSGLYPEVSYTSLSTNPNSVMQTSCIIFLIYMFYVFEQSTLGGQQPTVLTPNFNFSDNREPSFTGTCSAINKMYDSAICQQWKVDLLLALRVNTTKTELKEIANFVASVLRYCDHNSTVAIYNPVTINECPSQYTADSDGFEQISDEILFHTVPIIEKDEKGIAVTKMFNIHARCSSSPADGQGAVVFFITNIPCEEMSTKLYDVIIKQRLILDELYQLDYLLYMYYMPSASARSPVKETNSSEDPSSTTPITHDHAPATITTIKQPSTKEITQNPPLSTASAQSPSSVSGPVTDQPRGPVSMQKSLLVPKLRTDEGECNVASKFQYFHTYAQLLEAGDSANAIYTCPLKRGINDDIPLVMVTAIVSSGVVVIVLIVILIVVCRRCKRKKALARLKFSSSPITSKVTRSSVDYNRKTDGCMRYSDIDELKRRDEWEIASTDLLIHWDEVLGKGAFAVVYKGTIKCKLPVTRIFKNLSIGAELATNEVAVKTLSPHADEASRTDFFNEIQFMKNLGYHAHVVSLIGCIGDLNEPRIILEYFANGDLLRFLRNHRNKYITDKSNLHEKDKWLCLMDLISIAWQVCDGMCYLSARNYVHRDIAARNVLLTKTLVAKVGDFGLCRHLNEALYTTKGGRLPIKWMAIESLKLYECTTKSDVWSYGVFLFELFSMGDGPFPGVQPADMIEHLESGHRNKQPVNCPNEIYDLMQACWQSDPGKRPSFSQLSAYLRAMLKVDDESNGYLNMKDADCAYIDVNDIKYIAEQYSKTSVSDDRIAELNQAFHLKL</sequence>
<dbReference type="PROSITE" id="PS00107">
    <property type="entry name" value="PROTEIN_KINASE_ATP"/>
    <property type="match status" value="1"/>
</dbReference>
<keyword evidence="10" id="KW-0472">Membrane</keyword>
<keyword evidence="10" id="KW-0812">Transmembrane</keyword>
<evidence type="ECO:0000256" key="10">
    <source>
        <dbReference type="SAM" id="Phobius"/>
    </source>
</evidence>
<dbReference type="InterPro" id="IPR011009">
    <property type="entry name" value="Kinase-like_dom_sf"/>
</dbReference>
<feature type="compositionally biased region" description="Polar residues" evidence="9">
    <location>
        <begin position="264"/>
        <end position="279"/>
    </location>
</feature>